<evidence type="ECO:0000256" key="11">
    <source>
        <dbReference type="SAM" id="MobiDB-lite"/>
    </source>
</evidence>
<dbReference type="PANTHER" id="PTHR11157">
    <property type="entry name" value="FATTY ACID ACYL TRANSFERASE-RELATED"/>
    <property type="match status" value="1"/>
</dbReference>
<dbReference type="PROSITE" id="PS01188">
    <property type="entry name" value="ELO"/>
    <property type="match status" value="1"/>
</dbReference>
<evidence type="ECO:0000256" key="8">
    <source>
        <dbReference type="ARBA" id="ARBA00023136"/>
    </source>
</evidence>
<comment type="catalytic activity">
    <reaction evidence="10">
        <text>a very-long-chain acyl-CoA + malonyl-CoA + H(+) = a very-long-chain 3-oxoacyl-CoA + CO2 + CoA</text>
        <dbReference type="Rhea" id="RHEA:32727"/>
        <dbReference type="ChEBI" id="CHEBI:15378"/>
        <dbReference type="ChEBI" id="CHEBI:16526"/>
        <dbReference type="ChEBI" id="CHEBI:57287"/>
        <dbReference type="ChEBI" id="CHEBI:57384"/>
        <dbReference type="ChEBI" id="CHEBI:90725"/>
        <dbReference type="ChEBI" id="CHEBI:90736"/>
        <dbReference type="EC" id="2.3.1.199"/>
    </reaction>
</comment>
<evidence type="ECO:0000313" key="13">
    <source>
        <dbReference type="Proteomes" id="UP001519460"/>
    </source>
</evidence>
<evidence type="ECO:0000256" key="3">
    <source>
        <dbReference type="ARBA" id="ARBA00022679"/>
    </source>
</evidence>
<comment type="subcellular location">
    <subcellularLocation>
        <location evidence="1">Membrane</location>
        <topology evidence="1">Multi-pass membrane protein</topology>
    </subcellularLocation>
</comment>
<feature type="transmembrane region" description="Helical" evidence="10">
    <location>
        <begin position="349"/>
        <end position="365"/>
    </location>
</feature>
<name>A0ABD0LN53_9CAEN</name>
<evidence type="ECO:0000256" key="10">
    <source>
        <dbReference type="RuleBase" id="RU361115"/>
    </source>
</evidence>
<evidence type="ECO:0000256" key="9">
    <source>
        <dbReference type="ARBA" id="ARBA00023160"/>
    </source>
</evidence>
<evidence type="ECO:0000256" key="7">
    <source>
        <dbReference type="ARBA" id="ARBA00023098"/>
    </source>
</evidence>
<evidence type="ECO:0000313" key="12">
    <source>
        <dbReference type="EMBL" id="KAK7500439.1"/>
    </source>
</evidence>
<keyword evidence="2 10" id="KW-0444">Lipid biosynthesis</keyword>
<keyword evidence="6 10" id="KW-1133">Transmembrane helix</keyword>
<feature type="transmembrane region" description="Helical" evidence="10">
    <location>
        <begin position="288"/>
        <end position="305"/>
    </location>
</feature>
<dbReference type="InterPro" id="IPR002076">
    <property type="entry name" value="ELO_fam"/>
</dbReference>
<feature type="transmembrane region" description="Helical" evidence="10">
    <location>
        <begin position="254"/>
        <end position="276"/>
    </location>
</feature>
<dbReference type="GO" id="GO:0009922">
    <property type="term" value="F:fatty acid elongase activity"/>
    <property type="evidence" value="ECO:0007669"/>
    <property type="project" value="UniProtKB-EC"/>
</dbReference>
<comment type="similarity">
    <text evidence="10">Belongs to the ELO family.</text>
</comment>
<dbReference type="PANTHER" id="PTHR11157:SF12">
    <property type="entry name" value="ELONGATION OF VERY LONG CHAIN FATTY ACIDS PROTEIN 4"/>
    <property type="match status" value="1"/>
</dbReference>
<dbReference type="Proteomes" id="UP001519460">
    <property type="component" value="Unassembled WGS sequence"/>
</dbReference>
<dbReference type="GO" id="GO:0016020">
    <property type="term" value="C:membrane"/>
    <property type="evidence" value="ECO:0007669"/>
    <property type="project" value="UniProtKB-SubCell"/>
</dbReference>
<sequence>MHALIELDQQLTDTEHDNNYTRLKPAAKPEESSPCDSTHLRHVCGAGSQKYPLIMPGILSQSYETLRYLHAQTSGGNHEEAKMELVVDKVREFQEFYNWAHSVSDERVKDWLLMQGYTPTLALTALYLLAVYVGPKFMKNREPFKFKYTLFAYNLILIIINFHICSELFYNSLKLGYSYSCQLVNYTYEEHEMRIAKALWWFYFSKLVEMLDTIFFILRKKDNQVSFLHVYHHATMFPIWYIGVKWVAGGQSFFGAMINSFIHVIMYTYYGVSALGPEYQKYLWWKRYLTKIQLIQFFVGVVYAIQAIVRGCEYPMWMQWAGIVYGITIIALFLNFYIQAYLKPKPKQVQFMVGIVHAVYSLVSGCEFPKWMHWALIFYAFTILMLFLNFYFHAYIKAQRRKAEAKKLSTTNGKEANGHVANGDATVSSKPETKKKK</sequence>
<feature type="region of interest" description="Disordered" evidence="11">
    <location>
        <begin position="407"/>
        <end position="437"/>
    </location>
</feature>
<keyword evidence="9 10" id="KW-0275">Fatty acid biosynthesis</keyword>
<reference evidence="12 13" key="1">
    <citation type="journal article" date="2023" name="Sci. Data">
        <title>Genome assembly of the Korean intertidal mud-creeper Batillaria attramentaria.</title>
        <authorList>
            <person name="Patra A.K."/>
            <person name="Ho P.T."/>
            <person name="Jun S."/>
            <person name="Lee S.J."/>
            <person name="Kim Y."/>
            <person name="Won Y.J."/>
        </authorList>
    </citation>
    <scope>NUCLEOTIDE SEQUENCE [LARGE SCALE GENOMIC DNA]</scope>
    <source>
        <strain evidence="12">Wonlab-2016</strain>
    </source>
</reference>
<evidence type="ECO:0000256" key="6">
    <source>
        <dbReference type="ARBA" id="ARBA00022989"/>
    </source>
</evidence>
<keyword evidence="3 10" id="KW-0808">Transferase</keyword>
<evidence type="ECO:0000256" key="1">
    <source>
        <dbReference type="ARBA" id="ARBA00004141"/>
    </source>
</evidence>
<evidence type="ECO:0000256" key="4">
    <source>
        <dbReference type="ARBA" id="ARBA00022692"/>
    </source>
</evidence>
<keyword evidence="5 10" id="KW-0276">Fatty acid metabolism</keyword>
<feature type="transmembrane region" description="Helical" evidence="10">
    <location>
        <begin position="198"/>
        <end position="218"/>
    </location>
</feature>
<evidence type="ECO:0000256" key="2">
    <source>
        <dbReference type="ARBA" id="ARBA00022516"/>
    </source>
</evidence>
<feature type="transmembrane region" description="Helical" evidence="10">
    <location>
        <begin position="230"/>
        <end position="248"/>
    </location>
</feature>
<feature type="transmembrane region" description="Helical" evidence="10">
    <location>
        <begin position="371"/>
        <end position="392"/>
    </location>
</feature>
<feature type="transmembrane region" description="Helical" evidence="10">
    <location>
        <begin position="317"/>
        <end position="337"/>
    </location>
</feature>
<keyword evidence="4 10" id="KW-0812">Transmembrane</keyword>
<comment type="caution">
    <text evidence="10">Lacks conserved residue(s) required for the propagation of feature annotation.</text>
</comment>
<dbReference type="EMBL" id="JACVVK020000037">
    <property type="protein sequence ID" value="KAK7500439.1"/>
    <property type="molecule type" value="Genomic_DNA"/>
</dbReference>
<accession>A0ABD0LN53</accession>
<organism evidence="12 13">
    <name type="scientific">Batillaria attramentaria</name>
    <dbReference type="NCBI Taxonomy" id="370345"/>
    <lineage>
        <taxon>Eukaryota</taxon>
        <taxon>Metazoa</taxon>
        <taxon>Spiralia</taxon>
        <taxon>Lophotrochozoa</taxon>
        <taxon>Mollusca</taxon>
        <taxon>Gastropoda</taxon>
        <taxon>Caenogastropoda</taxon>
        <taxon>Sorbeoconcha</taxon>
        <taxon>Cerithioidea</taxon>
        <taxon>Batillariidae</taxon>
        <taxon>Batillaria</taxon>
    </lineage>
</organism>
<feature type="transmembrane region" description="Helical" evidence="10">
    <location>
        <begin position="150"/>
        <end position="170"/>
    </location>
</feature>
<feature type="transmembrane region" description="Helical" evidence="10">
    <location>
        <begin position="117"/>
        <end position="138"/>
    </location>
</feature>
<evidence type="ECO:0000256" key="5">
    <source>
        <dbReference type="ARBA" id="ARBA00022832"/>
    </source>
</evidence>
<comment type="caution">
    <text evidence="12">The sequence shown here is derived from an EMBL/GenBank/DDBJ whole genome shotgun (WGS) entry which is preliminary data.</text>
</comment>
<dbReference type="InterPro" id="IPR030457">
    <property type="entry name" value="ELO_CS"/>
</dbReference>
<protein>
    <recommendedName>
        <fullName evidence="10">Elongation of very long chain fatty acids protein</fullName>
        <ecNumber evidence="10">2.3.1.199</ecNumber>
    </recommendedName>
    <alternativeName>
        <fullName evidence="10">Very-long-chain 3-oxoacyl-CoA synthase</fullName>
    </alternativeName>
</protein>
<dbReference type="GO" id="GO:0006633">
    <property type="term" value="P:fatty acid biosynthetic process"/>
    <property type="evidence" value="ECO:0007669"/>
    <property type="project" value="UniProtKB-KW"/>
</dbReference>
<keyword evidence="8 10" id="KW-0472">Membrane</keyword>
<keyword evidence="13" id="KW-1185">Reference proteome</keyword>
<keyword evidence="7 10" id="KW-0443">Lipid metabolism</keyword>
<proteinExistence type="inferred from homology"/>
<dbReference type="EC" id="2.3.1.199" evidence="10"/>
<dbReference type="Pfam" id="PF01151">
    <property type="entry name" value="ELO"/>
    <property type="match status" value="2"/>
</dbReference>
<gene>
    <name evidence="12" type="ORF">BaRGS_00008346</name>
</gene>
<dbReference type="AlphaFoldDB" id="A0ABD0LN53"/>